<reference evidence="2 3" key="1">
    <citation type="journal article" date="2007" name="Nature">
        <title>Evolution of genes and genomes on the Drosophila phylogeny.</title>
        <authorList>
            <consortium name="Drosophila 12 Genomes Consortium"/>
            <person name="Clark A.G."/>
            <person name="Eisen M.B."/>
            <person name="Smith D.R."/>
            <person name="Bergman C.M."/>
            <person name="Oliver B."/>
            <person name="Markow T.A."/>
            <person name="Kaufman T.C."/>
            <person name="Kellis M."/>
            <person name="Gelbart W."/>
            <person name="Iyer V.N."/>
            <person name="Pollard D.A."/>
            <person name="Sackton T.B."/>
            <person name="Larracuente A.M."/>
            <person name="Singh N.D."/>
            <person name="Abad J.P."/>
            <person name="Abt D.N."/>
            <person name="Adryan B."/>
            <person name="Aguade M."/>
            <person name="Akashi H."/>
            <person name="Anderson W.W."/>
            <person name="Aquadro C.F."/>
            <person name="Ardell D.H."/>
            <person name="Arguello R."/>
            <person name="Artieri C.G."/>
            <person name="Barbash D.A."/>
            <person name="Barker D."/>
            <person name="Barsanti P."/>
            <person name="Batterham P."/>
            <person name="Batzoglou S."/>
            <person name="Begun D."/>
            <person name="Bhutkar A."/>
            <person name="Blanco E."/>
            <person name="Bosak S.A."/>
            <person name="Bradley R.K."/>
            <person name="Brand A.D."/>
            <person name="Brent M.R."/>
            <person name="Brooks A.N."/>
            <person name="Brown R.H."/>
            <person name="Butlin R.K."/>
            <person name="Caggese C."/>
            <person name="Calvi B.R."/>
            <person name="Bernardo de Carvalho A."/>
            <person name="Caspi A."/>
            <person name="Castrezana S."/>
            <person name="Celniker S.E."/>
            <person name="Chang J.L."/>
            <person name="Chapple C."/>
            <person name="Chatterji S."/>
            <person name="Chinwalla A."/>
            <person name="Civetta A."/>
            <person name="Clifton S.W."/>
            <person name="Comeron J.M."/>
            <person name="Costello J.C."/>
            <person name="Coyne J.A."/>
            <person name="Daub J."/>
            <person name="David R.G."/>
            <person name="Delcher A.L."/>
            <person name="Delehaunty K."/>
            <person name="Do C.B."/>
            <person name="Ebling H."/>
            <person name="Edwards K."/>
            <person name="Eickbush T."/>
            <person name="Evans J.D."/>
            <person name="Filipski A."/>
            <person name="Findeiss S."/>
            <person name="Freyhult E."/>
            <person name="Fulton L."/>
            <person name="Fulton R."/>
            <person name="Garcia A.C."/>
            <person name="Gardiner A."/>
            <person name="Garfield D.A."/>
            <person name="Garvin B.E."/>
            <person name="Gibson G."/>
            <person name="Gilbert D."/>
            <person name="Gnerre S."/>
            <person name="Godfrey J."/>
            <person name="Good R."/>
            <person name="Gotea V."/>
            <person name="Gravely B."/>
            <person name="Greenberg A.J."/>
            <person name="Griffiths-Jones S."/>
            <person name="Gross S."/>
            <person name="Guigo R."/>
            <person name="Gustafson E.A."/>
            <person name="Haerty W."/>
            <person name="Hahn M.W."/>
            <person name="Halligan D.L."/>
            <person name="Halpern A.L."/>
            <person name="Halter G.M."/>
            <person name="Han M.V."/>
            <person name="Heger A."/>
            <person name="Hillier L."/>
            <person name="Hinrichs A.S."/>
            <person name="Holmes I."/>
            <person name="Hoskins R.A."/>
            <person name="Hubisz M.J."/>
            <person name="Hultmark D."/>
            <person name="Huntley M.A."/>
            <person name="Jaffe D.B."/>
            <person name="Jagadeeshan S."/>
            <person name="Jeck W.R."/>
            <person name="Johnson J."/>
            <person name="Jones C.D."/>
            <person name="Jordan W.C."/>
            <person name="Karpen G.H."/>
            <person name="Kataoka E."/>
            <person name="Keightley P.D."/>
            <person name="Kheradpour P."/>
            <person name="Kirkness E.F."/>
            <person name="Koerich L.B."/>
            <person name="Kristiansen K."/>
            <person name="Kudrna D."/>
            <person name="Kulathinal R.J."/>
            <person name="Kumar S."/>
            <person name="Kwok R."/>
            <person name="Lander E."/>
            <person name="Langley C.H."/>
            <person name="Lapoint R."/>
            <person name="Lazzaro B.P."/>
            <person name="Lee S.J."/>
            <person name="Levesque L."/>
            <person name="Li R."/>
            <person name="Lin C.F."/>
            <person name="Lin M.F."/>
            <person name="Lindblad-Toh K."/>
            <person name="Llopart A."/>
            <person name="Long M."/>
            <person name="Low L."/>
            <person name="Lozovsky E."/>
            <person name="Lu J."/>
            <person name="Luo M."/>
            <person name="Machado C.A."/>
            <person name="Makalowski W."/>
            <person name="Marzo M."/>
            <person name="Matsuda M."/>
            <person name="Matzkin L."/>
            <person name="McAllister B."/>
            <person name="McBride C.S."/>
            <person name="McKernan B."/>
            <person name="McKernan K."/>
            <person name="Mendez-Lago M."/>
            <person name="Minx P."/>
            <person name="Mollenhauer M.U."/>
            <person name="Montooth K."/>
            <person name="Mount S.M."/>
            <person name="Mu X."/>
            <person name="Myers E."/>
            <person name="Negre B."/>
            <person name="Newfeld S."/>
            <person name="Nielsen R."/>
            <person name="Noor M.A."/>
            <person name="O'Grady P."/>
            <person name="Pachter L."/>
            <person name="Papaceit M."/>
            <person name="Parisi M.J."/>
            <person name="Parisi M."/>
            <person name="Parts L."/>
            <person name="Pedersen J.S."/>
            <person name="Pesole G."/>
            <person name="Phillippy A.M."/>
            <person name="Ponting C.P."/>
            <person name="Pop M."/>
            <person name="Porcelli D."/>
            <person name="Powell J.R."/>
            <person name="Prohaska S."/>
            <person name="Pruitt K."/>
            <person name="Puig M."/>
            <person name="Quesneville H."/>
            <person name="Ram K.R."/>
            <person name="Rand D."/>
            <person name="Rasmussen M.D."/>
            <person name="Reed L.K."/>
            <person name="Reenan R."/>
            <person name="Reily A."/>
            <person name="Remington K.A."/>
            <person name="Rieger T.T."/>
            <person name="Ritchie M.G."/>
            <person name="Robin C."/>
            <person name="Rogers Y.H."/>
            <person name="Rohde C."/>
            <person name="Rozas J."/>
            <person name="Rubenfield M.J."/>
            <person name="Ruiz A."/>
            <person name="Russo S."/>
            <person name="Salzberg S.L."/>
            <person name="Sanchez-Gracia A."/>
            <person name="Saranga D.J."/>
            <person name="Sato H."/>
            <person name="Schaeffer S.W."/>
            <person name="Schatz M.C."/>
            <person name="Schlenke T."/>
            <person name="Schwartz R."/>
            <person name="Segarra C."/>
            <person name="Singh R.S."/>
            <person name="Sirot L."/>
            <person name="Sirota M."/>
            <person name="Sisneros N.B."/>
            <person name="Smith C.D."/>
            <person name="Smith T.F."/>
            <person name="Spieth J."/>
            <person name="Stage D.E."/>
            <person name="Stark A."/>
            <person name="Stephan W."/>
            <person name="Strausberg R.L."/>
            <person name="Strempel S."/>
            <person name="Sturgill D."/>
            <person name="Sutton G."/>
            <person name="Sutton G.G."/>
            <person name="Tao W."/>
            <person name="Teichmann S."/>
            <person name="Tobari Y.N."/>
            <person name="Tomimura Y."/>
            <person name="Tsolas J.M."/>
            <person name="Valente V.L."/>
            <person name="Venter E."/>
            <person name="Venter J.C."/>
            <person name="Vicario S."/>
            <person name="Vieira F.G."/>
            <person name="Vilella A.J."/>
            <person name="Villasante A."/>
            <person name="Walenz B."/>
            <person name="Wang J."/>
            <person name="Wasserman M."/>
            <person name="Watts T."/>
            <person name="Wilson D."/>
            <person name="Wilson R.K."/>
            <person name="Wing R.A."/>
            <person name="Wolfner M.F."/>
            <person name="Wong A."/>
            <person name="Wong G.K."/>
            <person name="Wu C.I."/>
            <person name="Wu G."/>
            <person name="Yamamoto D."/>
            <person name="Yang H.P."/>
            <person name="Yang S.P."/>
            <person name="Yorke J.A."/>
            <person name="Yoshida K."/>
            <person name="Zdobnov E."/>
            <person name="Zhang P."/>
            <person name="Zhang Y."/>
            <person name="Zimin A.V."/>
            <person name="Baldwin J."/>
            <person name="Abdouelleil A."/>
            <person name="Abdulkadir J."/>
            <person name="Abebe A."/>
            <person name="Abera B."/>
            <person name="Abreu J."/>
            <person name="Acer S.C."/>
            <person name="Aftuck L."/>
            <person name="Alexander A."/>
            <person name="An P."/>
            <person name="Anderson E."/>
            <person name="Anderson S."/>
            <person name="Arachi H."/>
            <person name="Azer M."/>
            <person name="Bachantsang P."/>
            <person name="Barry A."/>
            <person name="Bayul T."/>
            <person name="Berlin A."/>
            <person name="Bessette D."/>
            <person name="Bloom T."/>
            <person name="Blye J."/>
            <person name="Boguslavskiy L."/>
            <person name="Bonnet C."/>
            <person name="Boukhgalter B."/>
            <person name="Bourzgui I."/>
            <person name="Brown A."/>
            <person name="Cahill P."/>
            <person name="Channer S."/>
            <person name="Cheshatsang Y."/>
            <person name="Chuda L."/>
            <person name="Citroen M."/>
            <person name="Collymore A."/>
            <person name="Cooke P."/>
            <person name="Costello M."/>
            <person name="D'Aco K."/>
            <person name="Daza R."/>
            <person name="De Haan G."/>
            <person name="DeGray S."/>
            <person name="DeMaso C."/>
            <person name="Dhargay N."/>
            <person name="Dooley K."/>
            <person name="Dooley E."/>
            <person name="Doricent M."/>
            <person name="Dorje P."/>
            <person name="Dorjee K."/>
            <person name="Dupes A."/>
            <person name="Elong R."/>
            <person name="Falk J."/>
            <person name="Farina A."/>
            <person name="Faro S."/>
            <person name="Ferguson D."/>
            <person name="Fisher S."/>
            <person name="Foley C.D."/>
            <person name="Franke A."/>
            <person name="Friedrich D."/>
            <person name="Gadbois L."/>
            <person name="Gearin G."/>
            <person name="Gearin C.R."/>
            <person name="Giannoukos G."/>
            <person name="Goode T."/>
            <person name="Graham J."/>
            <person name="Grandbois E."/>
            <person name="Grewal S."/>
            <person name="Gyaltsen K."/>
            <person name="Hafez N."/>
            <person name="Hagos B."/>
            <person name="Hall J."/>
            <person name="Henson C."/>
            <person name="Hollinger A."/>
            <person name="Honan T."/>
            <person name="Huard M.D."/>
            <person name="Hughes L."/>
            <person name="Hurhula B."/>
            <person name="Husby M.E."/>
            <person name="Kamat A."/>
            <person name="Kanga B."/>
            <person name="Kashin S."/>
            <person name="Khazanovich D."/>
            <person name="Kisner P."/>
            <person name="Lance K."/>
            <person name="Lara M."/>
            <person name="Lee W."/>
            <person name="Lennon N."/>
            <person name="Letendre F."/>
            <person name="LeVine R."/>
            <person name="Lipovsky A."/>
            <person name="Liu X."/>
            <person name="Liu J."/>
            <person name="Liu S."/>
            <person name="Lokyitsang T."/>
            <person name="Lokyitsang Y."/>
            <person name="Lubonja R."/>
            <person name="Lui A."/>
            <person name="MacDonald P."/>
            <person name="Magnisalis V."/>
            <person name="Maru K."/>
            <person name="Matthews C."/>
            <person name="McCusker W."/>
            <person name="McDonough S."/>
            <person name="Mehta T."/>
            <person name="Meldrim J."/>
            <person name="Meneus L."/>
            <person name="Mihai O."/>
            <person name="Mihalev A."/>
            <person name="Mihova T."/>
            <person name="Mittelman R."/>
            <person name="Mlenga V."/>
            <person name="Montmayeur A."/>
            <person name="Mulrain L."/>
            <person name="Navidi A."/>
            <person name="Naylor J."/>
            <person name="Negash T."/>
            <person name="Nguyen T."/>
            <person name="Nguyen N."/>
            <person name="Nicol R."/>
            <person name="Norbu C."/>
            <person name="Norbu N."/>
            <person name="Novod N."/>
            <person name="O'Neill B."/>
            <person name="Osman S."/>
            <person name="Markiewicz E."/>
            <person name="Oyono O.L."/>
            <person name="Patti C."/>
            <person name="Phunkhang P."/>
            <person name="Pierre F."/>
            <person name="Priest M."/>
            <person name="Raghuraman S."/>
            <person name="Rege F."/>
            <person name="Reyes R."/>
            <person name="Rise C."/>
            <person name="Rogov P."/>
            <person name="Ross K."/>
            <person name="Ryan E."/>
            <person name="Settipalli S."/>
            <person name="Shea T."/>
            <person name="Sherpa N."/>
            <person name="Shi L."/>
            <person name="Shih D."/>
            <person name="Sparrow T."/>
            <person name="Spaulding J."/>
            <person name="Stalker J."/>
            <person name="Stange-Thomann N."/>
            <person name="Stavropoulos S."/>
            <person name="Stone C."/>
            <person name="Strader C."/>
            <person name="Tesfaye S."/>
            <person name="Thomson T."/>
            <person name="Thoulutsang Y."/>
            <person name="Thoulutsang D."/>
            <person name="Topham K."/>
            <person name="Topping I."/>
            <person name="Tsamla T."/>
            <person name="Vassiliev H."/>
            <person name="Vo A."/>
            <person name="Wangchuk T."/>
            <person name="Wangdi T."/>
            <person name="Weiand M."/>
            <person name="Wilkinson J."/>
            <person name="Wilson A."/>
            <person name="Yadav S."/>
            <person name="Young G."/>
            <person name="Yu Q."/>
            <person name="Zembek L."/>
            <person name="Zhong D."/>
            <person name="Zimmer A."/>
            <person name="Zwirko Z."/>
            <person name="Jaffe D.B."/>
            <person name="Alvarez P."/>
            <person name="Brockman W."/>
            <person name="Butler J."/>
            <person name="Chin C."/>
            <person name="Gnerre S."/>
            <person name="Grabherr M."/>
            <person name="Kleber M."/>
            <person name="Mauceli E."/>
            <person name="MacCallum I."/>
        </authorList>
    </citation>
    <scope>NUCLEOTIDE SEQUENCE [LARGE SCALE GENOMIC DNA]</scope>
    <source>
        <strain evidence="2 3">TSC#14021-0224.01</strain>
    </source>
</reference>
<feature type="region of interest" description="Disordered" evidence="1">
    <location>
        <begin position="315"/>
        <end position="387"/>
    </location>
</feature>
<dbReference type="Proteomes" id="UP000008711">
    <property type="component" value="Unassembled WGS sequence"/>
</dbReference>
<gene>
    <name evidence="2" type="primary">Dere\GG16430</name>
    <name evidence="2" type="synonym">dere_GLEANR_16537</name>
    <name evidence="2" type="synonym">GG16430</name>
    <name evidence="2" type="ORF">Dere_GG16430</name>
</gene>
<feature type="compositionally biased region" description="Low complexity" evidence="1">
    <location>
        <begin position="440"/>
        <end position="450"/>
    </location>
</feature>
<dbReference type="EMBL" id="CH954184">
    <property type="protein sequence ID" value="KQS21467.1"/>
    <property type="molecule type" value="Genomic_DNA"/>
</dbReference>
<proteinExistence type="predicted"/>
<evidence type="ECO:0000313" key="3">
    <source>
        <dbReference type="Proteomes" id="UP000008711"/>
    </source>
</evidence>
<keyword evidence="3" id="KW-1185">Reference proteome</keyword>
<accession>A0A0Q5ST56</accession>
<evidence type="ECO:0000256" key="1">
    <source>
        <dbReference type="SAM" id="MobiDB-lite"/>
    </source>
</evidence>
<organism evidence="2 3">
    <name type="scientific">Drosophila erecta</name>
    <name type="common">Fruit fly</name>
    <dbReference type="NCBI Taxonomy" id="7220"/>
    <lineage>
        <taxon>Eukaryota</taxon>
        <taxon>Metazoa</taxon>
        <taxon>Ecdysozoa</taxon>
        <taxon>Arthropoda</taxon>
        <taxon>Hexapoda</taxon>
        <taxon>Insecta</taxon>
        <taxon>Pterygota</taxon>
        <taxon>Neoptera</taxon>
        <taxon>Endopterygota</taxon>
        <taxon>Diptera</taxon>
        <taxon>Brachycera</taxon>
        <taxon>Muscomorpha</taxon>
        <taxon>Ephydroidea</taxon>
        <taxon>Drosophilidae</taxon>
        <taxon>Drosophila</taxon>
        <taxon>Sophophora</taxon>
    </lineage>
</organism>
<sequence length="556" mass="61424">MTHYARHDYFHNTQNGALSSDTGRISYSRISYETQTNKEYFSEPYALSNQGPEEYSRGYHLNSDTVPTTIDKSNNSYDYDYLECYGADIQCDPEEDSVDNWNENTSVAADQYGFEHENLKCTSSKLLPKLPNNKNVSGSSNACAPQMETKFKKEDAAQRDGCGFGMDQAVAMGSGSSTYEVYEKIPRPYTSMLPLDYSYYQECCNNTDNLSTYSDTPPSNNAQLKRQNQRKISLMMAMTTASVIASGSTISTNAAARDLNRCLAAEPCGVFDSGSVTNFPSTAVTTISKTRKLPKVLPTPLYKSSRHPITIDTDELNSSLYTSDPLPEKSHRPKQLPKLPKPLSQTKDHSSLDSNWTTLPVPDALTFDSLEQKSPPSPTTTTTITKEKETISYLSRTASIGARHNNLLYSYDSKEPNKAFLDKYVEAEPSPSWTPSSPIQSKQSLSPPVSLPSNSCHKVSLTCHLPEIETARSDIESAVNDLVIEPIPESEKSADPYSGPDSALFNISEYLKPYTLDIINFSGEKKNHITNAASTSTATLPYNDNGEIISGCNKQK</sequence>
<dbReference type="OrthoDB" id="10053234at2759"/>
<feature type="region of interest" description="Disordered" evidence="1">
    <location>
        <begin position="431"/>
        <end position="450"/>
    </location>
</feature>
<dbReference type="AlphaFoldDB" id="A0A0Q5ST56"/>
<protein>
    <submittedName>
        <fullName evidence="2">Uncharacterized protein</fullName>
    </submittedName>
</protein>
<reference evidence="2 3" key="2">
    <citation type="journal article" date="2008" name="Bioinformatics">
        <title>Assembly reconciliation.</title>
        <authorList>
            <person name="Zimin A.V."/>
            <person name="Smith D.R."/>
            <person name="Sutton G."/>
            <person name="Yorke J.A."/>
        </authorList>
    </citation>
    <scope>NUCLEOTIDE SEQUENCE [LARGE SCALE GENOMIC DNA]</scope>
    <source>
        <strain evidence="2 3">TSC#14021-0224.01</strain>
    </source>
</reference>
<dbReference type="eggNOG" id="KOG1011">
    <property type="taxonomic scope" value="Eukaryota"/>
</dbReference>
<name>A0A0Q5ST56_DROER</name>
<evidence type="ECO:0000313" key="2">
    <source>
        <dbReference type="EMBL" id="KQS21467.1"/>
    </source>
</evidence>